<dbReference type="GO" id="GO:0015379">
    <property type="term" value="F:potassium:chloride symporter activity"/>
    <property type="evidence" value="ECO:0007669"/>
    <property type="project" value="TreeGrafter"/>
</dbReference>
<evidence type="ECO:0000256" key="4">
    <source>
        <dbReference type="ARBA" id="ARBA00023136"/>
    </source>
</evidence>
<dbReference type="Pfam" id="PF03522">
    <property type="entry name" value="SLC12"/>
    <property type="match status" value="1"/>
</dbReference>
<dbReference type="Proteomes" id="UP000675881">
    <property type="component" value="Chromosome 8"/>
</dbReference>
<organism evidence="6 7">
    <name type="scientific">Lepeophtheirus salmonis</name>
    <name type="common">Salmon louse</name>
    <name type="synonym">Caligus salmonis</name>
    <dbReference type="NCBI Taxonomy" id="72036"/>
    <lineage>
        <taxon>Eukaryota</taxon>
        <taxon>Metazoa</taxon>
        <taxon>Ecdysozoa</taxon>
        <taxon>Arthropoda</taxon>
        <taxon>Crustacea</taxon>
        <taxon>Multicrustacea</taxon>
        <taxon>Hexanauplia</taxon>
        <taxon>Copepoda</taxon>
        <taxon>Siphonostomatoida</taxon>
        <taxon>Caligidae</taxon>
        <taxon>Lepeophtheirus</taxon>
    </lineage>
</organism>
<evidence type="ECO:0000259" key="5">
    <source>
        <dbReference type="Pfam" id="PF03522"/>
    </source>
</evidence>
<keyword evidence="2" id="KW-0812">Transmembrane</keyword>
<dbReference type="InterPro" id="IPR004842">
    <property type="entry name" value="SLC12A_fam"/>
</dbReference>
<name>A0A7R8D3J4_LEPSM</name>
<keyword evidence="7" id="KW-1185">Reference proteome</keyword>
<accession>A0A7R8D3J4</accession>
<protein>
    <submittedName>
        <fullName evidence="6">SLC12A9</fullName>
    </submittedName>
</protein>
<dbReference type="PANTHER" id="PTHR11827">
    <property type="entry name" value="SOLUTE CARRIER FAMILY 12, CATION COTRANSPORTERS"/>
    <property type="match status" value="1"/>
</dbReference>
<comment type="subcellular location">
    <subcellularLocation>
        <location evidence="1">Membrane</location>
        <topology evidence="1">Multi-pass membrane protein</topology>
    </subcellularLocation>
</comment>
<dbReference type="GO" id="GO:0016020">
    <property type="term" value="C:membrane"/>
    <property type="evidence" value="ECO:0007669"/>
    <property type="project" value="UniProtKB-SubCell"/>
</dbReference>
<evidence type="ECO:0000256" key="1">
    <source>
        <dbReference type="ARBA" id="ARBA00004141"/>
    </source>
</evidence>
<dbReference type="AlphaFoldDB" id="A0A7R8D3J4"/>
<keyword evidence="4" id="KW-0472">Membrane</keyword>
<sequence>MLLLVSNPRRNCSLIEFGNALKKSGLYVLGHVHVDNLEEHDKDPTLNEIPHWLKLIDFLKVKAFVEVTIARSLRLGVDQLVRISGIGAMKPNTVLLGFKDDTFPRDDFKNLSSPYATSEFDNIFPLSDEKETLDTKEYVGIIVDIIKQTKNICLCRHFQKLNTSDMFSPKKESIFGTTAKAKTYLDVWLINFLSKEPTKTDITDSTSLLILQLACIVNMVNRWKRLKIRVFIAVDAKENSLQKTSRVSRPLGNVANRSHDKDFILGRPKNFYIDEDPSNREWSDIKDHLGICKETVRKRSEQTAVTFLYMPEVPKDEEKIY</sequence>
<proteinExistence type="predicted"/>
<reference evidence="6" key="1">
    <citation type="submission" date="2021-02" db="EMBL/GenBank/DDBJ databases">
        <authorList>
            <person name="Bekaert M."/>
        </authorList>
    </citation>
    <scope>NUCLEOTIDE SEQUENCE</scope>
    <source>
        <strain evidence="6">IoA-00</strain>
    </source>
</reference>
<dbReference type="EMBL" id="HG994587">
    <property type="protein sequence ID" value="CAF3014406.1"/>
    <property type="molecule type" value="Genomic_DNA"/>
</dbReference>
<dbReference type="OrthoDB" id="2020542at2759"/>
<dbReference type="GO" id="GO:0055064">
    <property type="term" value="P:chloride ion homeostasis"/>
    <property type="evidence" value="ECO:0007669"/>
    <property type="project" value="TreeGrafter"/>
</dbReference>
<feature type="domain" description="SLC12A transporter C-terminal" evidence="5">
    <location>
        <begin position="13"/>
        <end position="101"/>
    </location>
</feature>
<dbReference type="GO" id="GO:0006884">
    <property type="term" value="P:cell volume homeostasis"/>
    <property type="evidence" value="ECO:0007669"/>
    <property type="project" value="TreeGrafter"/>
</dbReference>
<keyword evidence="3" id="KW-1133">Transmembrane helix</keyword>
<dbReference type="PANTHER" id="PTHR11827:SF72">
    <property type="entry name" value="GH08340P"/>
    <property type="match status" value="1"/>
</dbReference>
<evidence type="ECO:0000313" key="7">
    <source>
        <dbReference type="Proteomes" id="UP000675881"/>
    </source>
</evidence>
<evidence type="ECO:0000256" key="3">
    <source>
        <dbReference type="ARBA" id="ARBA00022989"/>
    </source>
</evidence>
<dbReference type="InterPro" id="IPR018491">
    <property type="entry name" value="SLC12_C"/>
</dbReference>
<evidence type="ECO:0000313" key="6">
    <source>
        <dbReference type="EMBL" id="CAF3014406.1"/>
    </source>
</evidence>
<evidence type="ECO:0000256" key="2">
    <source>
        <dbReference type="ARBA" id="ARBA00022692"/>
    </source>
</evidence>
<dbReference type="GO" id="GO:0055075">
    <property type="term" value="P:potassium ion homeostasis"/>
    <property type="evidence" value="ECO:0007669"/>
    <property type="project" value="TreeGrafter"/>
</dbReference>
<gene>
    <name evidence="6" type="ORF">LSAA_13559</name>
</gene>